<accession>A0A5C1I5J1</accession>
<dbReference type="AlphaFoldDB" id="A0A5C1I5J1"/>
<organism evidence="1 2">
    <name type="scientific">Mucilaginibacter rubeus</name>
    <dbReference type="NCBI Taxonomy" id="2027860"/>
    <lineage>
        <taxon>Bacteria</taxon>
        <taxon>Pseudomonadati</taxon>
        <taxon>Bacteroidota</taxon>
        <taxon>Sphingobacteriia</taxon>
        <taxon>Sphingobacteriales</taxon>
        <taxon>Sphingobacteriaceae</taxon>
        <taxon>Mucilaginibacter</taxon>
    </lineage>
</organism>
<reference evidence="1" key="1">
    <citation type="submission" date="2019-08" db="EMBL/GenBank/DDBJ databases">
        <title>Comparative genome analysis confer to the adaptation heavy metal polluted environment.</title>
        <authorList>
            <person name="Li Y."/>
        </authorList>
    </citation>
    <scope>NUCLEOTIDE SEQUENCE [LARGE SCALE GENOMIC DNA]</scope>
    <source>
        <strain evidence="1">P1</strain>
    </source>
</reference>
<dbReference type="Proteomes" id="UP000251402">
    <property type="component" value="Chromosome"/>
</dbReference>
<evidence type="ECO:0000313" key="1">
    <source>
        <dbReference type="EMBL" id="QEM13173.1"/>
    </source>
</evidence>
<evidence type="ECO:0000313" key="2">
    <source>
        <dbReference type="Proteomes" id="UP000251402"/>
    </source>
</evidence>
<proteinExistence type="predicted"/>
<gene>
    <name evidence="1" type="ORF">DEO27_025235</name>
</gene>
<name>A0A5C1I5J1_9SPHI</name>
<dbReference type="KEGG" id="mrub:DEO27_025235"/>
<protein>
    <submittedName>
        <fullName evidence="1">Uncharacterized protein</fullName>
    </submittedName>
</protein>
<keyword evidence="2" id="KW-1185">Reference proteome</keyword>
<dbReference type="EMBL" id="CP043450">
    <property type="protein sequence ID" value="QEM13173.1"/>
    <property type="molecule type" value="Genomic_DNA"/>
</dbReference>
<sequence length="143" mass="16621">MLNSYTINLQTEAGEKEIFISPFLLQSKIPPNLKSGNIEKLFFYIELKDDSYKAALEQEELSDRFKTDEFIINVGQDFEKYYLGSFRVDFQEKRCSQWEGKTGILTEQEIKTLGESLFNPSAKSRRITLFTPTRPSDFNFGSF</sequence>
<dbReference type="OrthoDB" id="796464at2"/>
<dbReference type="RefSeq" id="WP_112568226.1">
    <property type="nucleotide sequence ID" value="NZ_CP043450.1"/>
</dbReference>